<feature type="region of interest" description="Disordered" evidence="1">
    <location>
        <begin position="1"/>
        <end position="46"/>
    </location>
</feature>
<sequence length="305" mass="34602">MAYRRSVRRAPARRRPTRKSSYRSKSRRSYTGRRRPYRRPRRMTNRKILNLTSTKKRDTMLGWGNVANDSTDGSSTFHSGGAVLKGARTYIMPWIATARDLTDNNNANNTAAMRAARTSMTPYMVGLKERVQVQTSNGTTWQWRRICFRFKGNFIYAQETGPFRLAVETSNGWRRILSDWGTGTPSEAINQVLFDGVQGVDWQSYFAAKTSRERVTVCYDQTRIVQSGNASGVMRNYSIYHPMNKTLVYDDEENGQANNQAKYSTAGNGGMGDYYIVDYIAAGTGSTASDLLSFDPTATLYWHEK</sequence>
<feature type="compositionally biased region" description="Basic residues" evidence="1">
    <location>
        <begin position="1"/>
        <end position="45"/>
    </location>
</feature>
<evidence type="ECO:0000313" key="2">
    <source>
        <dbReference type="EMBL" id="QWY79431.1"/>
    </source>
</evidence>
<organism evidence="2">
    <name type="scientific">Cressdnaviricota sp</name>
    <dbReference type="NCBI Taxonomy" id="2748378"/>
    <lineage>
        <taxon>Viruses</taxon>
        <taxon>Monodnaviria</taxon>
        <taxon>Shotokuvirae</taxon>
        <taxon>Cressdnaviricota</taxon>
    </lineage>
</organism>
<accession>A0A8F3E5M8</accession>
<name>A0A8F3E5M8_9VIRU</name>
<reference evidence="2" key="1">
    <citation type="submission" date="2020-05" db="EMBL/GenBank/DDBJ databases">
        <title>Viral metagenome analysis of wild birds revealed diverse small circular ssDNA viral genomes.</title>
        <authorList>
            <person name="Yao Y."/>
            <person name="Zhang W."/>
        </authorList>
    </citation>
    <scope>NUCLEOTIDE SEQUENCE</scope>
    <source>
        <strain evidence="2">Wd-yyx-3</strain>
    </source>
</reference>
<evidence type="ECO:0000256" key="1">
    <source>
        <dbReference type="SAM" id="MobiDB-lite"/>
    </source>
</evidence>
<protein>
    <submittedName>
        <fullName evidence="2">Capsid protein</fullName>
    </submittedName>
</protein>
<dbReference type="EMBL" id="MT446300">
    <property type="protein sequence ID" value="QWY79431.1"/>
    <property type="molecule type" value="Genomic_DNA"/>
</dbReference>
<proteinExistence type="predicted"/>